<sequence length="123" mass="12995">MRLRSRDVIALVLLVVVLASYLGYLGFGEIAMIHTARAMASVGLGFGALAFLVIRGGHRHGRLGRVEGGAAVAAVVLYSVTVGLAETAAAELLLAAFILCLVLVIALDLVHHDGTRHDVELRR</sequence>
<protein>
    <submittedName>
        <fullName evidence="2">Uncharacterized protein</fullName>
    </submittedName>
</protein>
<keyword evidence="1" id="KW-0472">Membrane</keyword>
<evidence type="ECO:0000313" key="2">
    <source>
        <dbReference type="EMBL" id="GAA1599639.1"/>
    </source>
</evidence>
<organism evidence="2 3">
    <name type="scientific">Kribbella karoonensis</name>
    <dbReference type="NCBI Taxonomy" id="324851"/>
    <lineage>
        <taxon>Bacteria</taxon>
        <taxon>Bacillati</taxon>
        <taxon>Actinomycetota</taxon>
        <taxon>Actinomycetes</taxon>
        <taxon>Propionibacteriales</taxon>
        <taxon>Kribbellaceae</taxon>
        <taxon>Kribbella</taxon>
    </lineage>
</organism>
<comment type="caution">
    <text evidence="2">The sequence shown here is derived from an EMBL/GenBank/DDBJ whole genome shotgun (WGS) entry which is preliminary data.</text>
</comment>
<gene>
    <name evidence="2" type="ORF">GCM10009742_54360</name>
</gene>
<keyword evidence="3" id="KW-1185">Reference proteome</keyword>
<proteinExistence type="predicted"/>
<feature type="transmembrane region" description="Helical" evidence="1">
    <location>
        <begin position="7"/>
        <end position="27"/>
    </location>
</feature>
<feature type="transmembrane region" description="Helical" evidence="1">
    <location>
        <begin position="92"/>
        <end position="110"/>
    </location>
</feature>
<feature type="transmembrane region" description="Helical" evidence="1">
    <location>
        <begin position="33"/>
        <end position="54"/>
    </location>
</feature>
<evidence type="ECO:0000256" key="1">
    <source>
        <dbReference type="SAM" id="Phobius"/>
    </source>
</evidence>
<keyword evidence="1" id="KW-1133">Transmembrane helix</keyword>
<name>A0ABN2E8S5_9ACTN</name>
<reference evidence="2 3" key="1">
    <citation type="journal article" date="2019" name="Int. J. Syst. Evol. Microbiol.">
        <title>The Global Catalogue of Microorganisms (GCM) 10K type strain sequencing project: providing services to taxonomists for standard genome sequencing and annotation.</title>
        <authorList>
            <consortium name="The Broad Institute Genomics Platform"/>
            <consortium name="The Broad Institute Genome Sequencing Center for Infectious Disease"/>
            <person name="Wu L."/>
            <person name="Ma J."/>
        </authorList>
    </citation>
    <scope>NUCLEOTIDE SEQUENCE [LARGE SCALE GENOMIC DNA]</scope>
    <source>
        <strain evidence="2 3">JCM 14304</strain>
    </source>
</reference>
<accession>A0ABN2E8S5</accession>
<dbReference type="EMBL" id="BAAAND010000008">
    <property type="protein sequence ID" value="GAA1599639.1"/>
    <property type="molecule type" value="Genomic_DNA"/>
</dbReference>
<dbReference type="Proteomes" id="UP001500190">
    <property type="component" value="Unassembled WGS sequence"/>
</dbReference>
<keyword evidence="1" id="KW-0812">Transmembrane</keyword>
<feature type="transmembrane region" description="Helical" evidence="1">
    <location>
        <begin position="66"/>
        <end position="86"/>
    </location>
</feature>
<dbReference type="RefSeq" id="WP_344196268.1">
    <property type="nucleotide sequence ID" value="NZ_BAAAND010000008.1"/>
</dbReference>
<evidence type="ECO:0000313" key="3">
    <source>
        <dbReference type="Proteomes" id="UP001500190"/>
    </source>
</evidence>